<dbReference type="RefSeq" id="WP_007106217.1">
    <property type="nucleotide sequence ID" value="NZ_BAER01000111.1"/>
</dbReference>
<keyword evidence="3 6" id="KW-0812">Transmembrane</keyword>
<feature type="domain" description="Mechanosensitive ion channel MscS" evidence="8">
    <location>
        <begin position="92"/>
        <end position="154"/>
    </location>
</feature>
<evidence type="ECO:0000259" key="8">
    <source>
        <dbReference type="Pfam" id="PF00924"/>
    </source>
</evidence>
<reference evidence="10" key="1">
    <citation type="journal article" date="2014" name="Environ. Microbiol.">
        <title>Comparative genomics of the marine bacterial genus Glaciecola reveals the high degree of genomic diversity and genomic characteristic for cold adaptation.</title>
        <authorList>
            <person name="Qin Q.L."/>
            <person name="Xie B.B."/>
            <person name="Yu Y."/>
            <person name="Shu Y.L."/>
            <person name="Rong J.C."/>
            <person name="Zhang Y.J."/>
            <person name="Zhao D.L."/>
            <person name="Chen X.L."/>
            <person name="Zhang X.Y."/>
            <person name="Chen B."/>
            <person name="Zhou B.C."/>
            <person name="Zhang Y.Z."/>
        </authorList>
    </citation>
    <scope>NUCLEOTIDE SEQUENCE [LARGE SCALE GENOMIC DNA]</scope>
    <source>
        <strain evidence="10">LMG 21857</strain>
    </source>
</reference>
<comment type="subcellular location">
    <subcellularLocation>
        <location evidence="6">Cell inner membrane</location>
        <topology evidence="6">Multi-pass membrane protein</topology>
    </subcellularLocation>
    <subcellularLocation>
        <location evidence="1">Cell membrane</location>
        <topology evidence="1">Multi-pass membrane protein</topology>
    </subcellularLocation>
</comment>
<evidence type="ECO:0000313" key="9">
    <source>
        <dbReference type="EMBL" id="GAC34452.1"/>
    </source>
</evidence>
<dbReference type="AlphaFoldDB" id="K6ZW26"/>
<evidence type="ECO:0000313" key="10">
    <source>
        <dbReference type="Proteomes" id="UP000006322"/>
    </source>
</evidence>
<dbReference type="Pfam" id="PF00924">
    <property type="entry name" value="MS_channel_2nd"/>
    <property type="match status" value="1"/>
</dbReference>
<proteinExistence type="inferred from homology"/>
<dbReference type="Proteomes" id="UP000006322">
    <property type="component" value="Unassembled WGS sequence"/>
</dbReference>
<organism evidence="9 10">
    <name type="scientific">Paraglaciecola polaris LMG 21857</name>
    <dbReference type="NCBI Taxonomy" id="1129793"/>
    <lineage>
        <taxon>Bacteria</taxon>
        <taxon>Pseudomonadati</taxon>
        <taxon>Pseudomonadota</taxon>
        <taxon>Gammaproteobacteria</taxon>
        <taxon>Alteromonadales</taxon>
        <taxon>Alteromonadaceae</taxon>
        <taxon>Paraglaciecola</taxon>
    </lineage>
</organism>
<accession>K6ZW26</accession>
<dbReference type="EMBL" id="BAER01000111">
    <property type="protein sequence ID" value="GAC34452.1"/>
    <property type="molecule type" value="Genomic_DNA"/>
</dbReference>
<evidence type="ECO:0000256" key="5">
    <source>
        <dbReference type="ARBA" id="ARBA00023136"/>
    </source>
</evidence>
<keyword evidence="6" id="KW-0813">Transport</keyword>
<dbReference type="InterPro" id="IPR011066">
    <property type="entry name" value="MscS_channel_C_sf"/>
</dbReference>
<dbReference type="PANTHER" id="PTHR30221">
    <property type="entry name" value="SMALL-CONDUCTANCE MECHANOSENSITIVE CHANNEL"/>
    <property type="match status" value="1"/>
</dbReference>
<dbReference type="InterPro" id="IPR010920">
    <property type="entry name" value="LSM_dom_sf"/>
</dbReference>
<keyword evidence="7" id="KW-0175">Coiled coil</keyword>
<evidence type="ECO:0000256" key="6">
    <source>
        <dbReference type="RuleBase" id="RU369025"/>
    </source>
</evidence>
<comment type="function">
    <text evidence="6">Mechanosensitive channel that participates in the regulation of osmotic pressure changes within the cell, opening in response to stretch forces in the membrane lipid bilayer, without the need for other proteins. Contributes to normal resistance to hypoosmotic shock. Forms an ion channel of 1.0 nanosiemens conductance with a slight preference for anions.</text>
</comment>
<protein>
    <recommendedName>
        <fullName evidence="6">Small-conductance mechanosensitive channel</fullName>
    </recommendedName>
</protein>
<comment type="subunit">
    <text evidence="6">Homoheptamer.</text>
</comment>
<name>K6ZW26_9ALTE</name>
<dbReference type="PANTHER" id="PTHR30221:SF18">
    <property type="entry name" value="SLL0590 PROTEIN"/>
    <property type="match status" value="1"/>
</dbReference>
<keyword evidence="6" id="KW-0406">Ion transport</keyword>
<evidence type="ECO:0000256" key="7">
    <source>
        <dbReference type="SAM" id="Coils"/>
    </source>
</evidence>
<keyword evidence="6" id="KW-0407">Ion channel</keyword>
<comment type="caution">
    <text evidence="6">Lacks conserved residue(s) required for the propagation of feature annotation.</text>
</comment>
<keyword evidence="6" id="KW-0997">Cell inner membrane</keyword>
<gene>
    <name evidence="9" type="ORF">GPLA_3564</name>
</gene>
<keyword evidence="4 6" id="KW-1133">Transmembrane helix</keyword>
<feature type="transmembrane region" description="Helical" evidence="6">
    <location>
        <begin position="47"/>
        <end position="66"/>
    </location>
</feature>
<dbReference type="SUPFAM" id="SSF50182">
    <property type="entry name" value="Sm-like ribonucleoproteins"/>
    <property type="match status" value="1"/>
</dbReference>
<dbReference type="GO" id="GO:0008381">
    <property type="term" value="F:mechanosensitive monoatomic ion channel activity"/>
    <property type="evidence" value="ECO:0007669"/>
    <property type="project" value="InterPro"/>
</dbReference>
<dbReference type="Gene3D" id="2.30.30.60">
    <property type="match status" value="1"/>
</dbReference>
<dbReference type="SUPFAM" id="SSF82689">
    <property type="entry name" value="Mechanosensitive channel protein MscS (YggB), C-terminal domain"/>
    <property type="match status" value="1"/>
</dbReference>
<feature type="transmembrane region" description="Helical" evidence="6">
    <location>
        <begin position="72"/>
        <end position="94"/>
    </location>
</feature>
<sequence length="343" mass="38350">MSNNFISDWLPVTVTLATFAILTWIAQRLLFNTLKHTGDENIFARQLAMLTLMLVGLVTVVIMLPVSESLELQILSLIGLVLSGLLAFSSTTLFSNLMAGALMRFTQPFRTGDFISFDTYFGRVTELGLFDCEIQTQTRELVSIPNSALVKKPVSVIRRSGTIISVELSLGYDLHHSRIDDLLLQAAIQTELEEPFVHITHLGDFSVSYKVSGLLVEVKNLLTARSNLHRHVLDCLHDNDIEIMSPTFISQHAGPDVERKIAHSPAFNQVQSVTTAEDVVFDKAEQAQQQASDKVAILEQIKSLEAQMPDTEKDQRKAMERRIDTLQQELSEIKSVVETPEDE</sequence>
<comment type="similarity">
    <text evidence="6">Belongs to the MscS (TC 1.A.23) family.</text>
</comment>
<dbReference type="GO" id="GO:0005886">
    <property type="term" value="C:plasma membrane"/>
    <property type="evidence" value="ECO:0007669"/>
    <property type="project" value="UniProtKB-SubCell"/>
</dbReference>
<evidence type="ECO:0000256" key="1">
    <source>
        <dbReference type="ARBA" id="ARBA00004651"/>
    </source>
</evidence>
<keyword evidence="10" id="KW-1185">Reference proteome</keyword>
<keyword evidence="2" id="KW-1003">Cell membrane</keyword>
<dbReference type="InterPro" id="IPR006685">
    <property type="entry name" value="MscS_channel_2nd"/>
</dbReference>
<feature type="coiled-coil region" evidence="7">
    <location>
        <begin position="281"/>
        <end position="336"/>
    </location>
</feature>
<dbReference type="InterPro" id="IPR045275">
    <property type="entry name" value="MscS_archaea/bacteria_type"/>
</dbReference>
<dbReference type="InterPro" id="IPR023408">
    <property type="entry name" value="MscS_beta-dom_sf"/>
</dbReference>
<keyword evidence="5 6" id="KW-0472">Membrane</keyword>
<comment type="caution">
    <text evidence="9">The sequence shown here is derived from an EMBL/GenBank/DDBJ whole genome shotgun (WGS) entry which is preliminary data.</text>
</comment>
<feature type="transmembrane region" description="Helical" evidence="6">
    <location>
        <begin position="6"/>
        <end position="26"/>
    </location>
</feature>
<evidence type="ECO:0000256" key="3">
    <source>
        <dbReference type="ARBA" id="ARBA00022692"/>
    </source>
</evidence>
<dbReference type="STRING" id="1129793.GPLA_3564"/>
<evidence type="ECO:0000256" key="4">
    <source>
        <dbReference type="ARBA" id="ARBA00022989"/>
    </source>
</evidence>
<evidence type="ECO:0000256" key="2">
    <source>
        <dbReference type="ARBA" id="ARBA00022475"/>
    </source>
</evidence>